<name>A0A4Y2B7Z1_ARAVE</name>
<proteinExistence type="predicted"/>
<dbReference type="AlphaFoldDB" id="A0A4Y2B7Z1"/>
<comment type="caution">
    <text evidence="1">The sequence shown here is derived from an EMBL/GenBank/DDBJ whole genome shotgun (WGS) entry which is preliminary data.</text>
</comment>
<gene>
    <name evidence="1" type="ORF">AVEN_102992_1</name>
</gene>
<reference evidence="1 2" key="1">
    <citation type="journal article" date="2019" name="Sci. Rep.">
        <title>Orb-weaving spider Araneus ventricosus genome elucidates the spidroin gene catalogue.</title>
        <authorList>
            <person name="Kono N."/>
            <person name="Nakamura H."/>
            <person name="Ohtoshi R."/>
            <person name="Moran D.A.P."/>
            <person name="Shinohara A."/>
            <person name="Yoshida Y."/>
            <person name="Fujiwara M."/>
            <person name="Mori M."/>
            <person name="Tomita M."/>
            <person name="Arakawa K."/>
        </authorList>
    </citation>
    <scope>NUCLEOTIDE SEQUENCE [LARGE SCALE GENOMIC DNA]</scope>
</reference>
<evidence type="ECO:0000313" key="2">
    <source>
        <dbReference type="Proteomes" id="UP000499080"/>
    </source>
</evidence>
<dbReference type="Proteomes" id="UP000499080">
    <property type="component" value="Unassembled WGS sequence"/>
</dbReference>
<dbReference type="EMBL" id="BGPR01000059">
    <property type="protein sequence ID" value="GBL88320.1"/>
    <property type="molecule type" value="Genomic_DNA"/>
</dbReference>
<sequence length="89" mass="10273">MRKSVISSLWINKASWLGFRVEEAMQYVKVPQVLPCSTSKYLKFYKVVCQSTSSFAMQYVKVPQVLQSSMSKYLKFCHVVRQSTSSFAM</sequence>
<accession>A0A4Y2B7Z1</accession>
<organism evidence="1 2">
    <name type="scientific">Araneus ventricosus</name>
    <name type="common">Orbweaver spider</name>
    <name type="synonym">Epeira ventricosa</name>
    <dbReference type="NCBI Taxonomy" id="182803"/>
    <lineage>
        <taxon>Eukaryota</taxon>
        <taxon>Metazoa</taxon>
        <taxon>Ecdysozoa</taxon>
        <taxon>Arthropoda</taxon>
        <taxon>Chelicerata</taxon>
        <taxon>Arachnida</taxon>
        <taxon>Araneae</taxon>
        <taxon>Araneomorphae</taxon>
        <taxon>Entelegynae</taxon>
        <taxon>Araneoidea</taxon>
        <taxon>Araneidae</taxon>
        <taxon>Araneus</taxon>
    </lineage>
</organism>
<evidence type="ECO:0000313" key="1">
    <source>
        <dbReference type="EMBL" id="GBL88320.1"/>
    </source>
</evidence>
<protein>
    <submittedName>
        <fullName evidence="1">Uncharacterized protein</fullName>
    </submittedName>
</protein>
<keyword evidence="2" id="KW-1185">Reference proteome</keyword>